<organism evidence="10 11">
    <name type="scientific">Noviherbaspirillum aridicola</name>
    <dbReference type="NCBI Taxonomy" id="2849687"/>
    <lineage>
        <taxon>Bacteria</taxon>
        <taxon>Pseudomonadati</taxon>
        <taxon>Pseudomonadota</taxon>
        <taxon>Betaproteobacteria</taxon>
        <taxon>Burkholderiales</taxon>
        <taxon>Oxalobacteraceae</taxon>
        <taxon>Noviherbaspirillum</taxon>
    </lineage>
</organism>
<feature type="transmembrane region" description="Helical" evidence="8">
    <location>
        <begin position="199"/>
        <end position="222"/>
    </location>
</feature>
<evidence type="ECO:0000256" key="1">
    <source>
        <dbReference type="ARBA" id="ARBA00004651"/>
    </source>
</evidence>
<dbReference type="Gene3D" id="1.20.1250.20">
    <property type="entry name" value="MFS general substrate transporter like domains"/>
    <property type="match status" value="1"/>
</dbReference>
<accession>A0ABQ4PZT2</accession>
<reference evidence="10 11" key="1">
    <citation type="journal article" date="2022" name="Int. J. Syst. Evol. Microbiol.">
        <title>Noviherbaspirillum aridicola sp. nov., isolated from an arid soil in Pakistan.</title>
        <authorList>
            <person name="Khan I.U."/>
            <person name="Saqib M."/>
            <person name="Amin A."/>
            <person name="Hussain F."/>
            <person name="Li L."/>
            <person name="Liu Y.H."/>
            <person name="Fang B.Z."/>
            <person name="Ahmed I."/>
            <person name="Li W.J."/>
        </authorList>
    </citation>
    <scope>NUCLEOTIDE SEQUENCE [LARGE SCALE GENOMIC DNA]</scope>
    <source>
        <strain evidence="10 11">NCCP-691</strain>
    </source>
</reference>
<sequence length="370" mass="37791">MLLVASILVVGQMYIVMPLYGAMASDFAVTTSAAAWTSTAFGIAYAIGFLFAGPMSDRYGPRRMMVSGLLATAVLTGLVAMAQGLVSATVLRSLQGAAAATFAPAAFSYVAMRVRPGHRVFVLSCVTSSMLASAVLMQLAAQQVVSALGWEAAFAACAPALGIVALGTHFLLRPTPGSGGTSLLSALARMPRLYCQRRLLVLYLATMTLLGSFVGVFTAIAIGGVSNDPHSLLVLRVAGLPAMLAVPFLVAFLQRFSAIDRAAAGFLVAAGAAVMASLFDGQLSHQALALFLLAGALAVSAPALVERIGQAAPAERGAATALYAFSMFLGGSLGGQAVSAFAAGGIAPALMWIGAALLLGFVLVNLSRRL</sequence>
<feature type="domain" description="Major facilitator superfamily (MFS) profile" evidence="9">
    <location>
        <begin position="1"/>
        <end position="370"/>
    </location>
</feature>
<feature type="transmembrane region" description="Helical" evidence="8">
    <location>
        <begin position="234"/>
        <end position="253"/>
    </location>
</feature>
<dbReference type="InterPro" id="IPR036259">
    <property type="entry name" value="MFS_trans_sf"/>
</dbReference>
<evidence type="ECO:0000256" key="6">
    <source>
        <dbReference type="ARBA" id="ARBA00022989"/>
    </source>
</evidence>
<comment type="caution">
    <text evidence="10">The sequence shown here is derived from an EMBL/GenBank/DDBJ whole genome shotgun (WGS) entry which is preliminary data.</text>
</comment>
<evidence type="ECO:0000313" key="10">
    <source>
        <dbReference type="EMBL" id="GIZ50297.1"/>
    </source>
</evidence>
<feature type="transmembrane region" description="Helical" evidence="8">
    <location>
        <begin position="341"/>
        <end position="364"/>
    </location>
</feature>
<evidence type="ECO:0000256" key="4">
    <source>
        <dbReference type="ARBA" id="ARBA00022475"/>
    </source>
</evidence>
<dbReference type="Proteomes" id="UP000887222">
    <property type="component" value="Unassembled WGS sequence"/>
</dbReference>
<evidence type="ECO:0000256" key="3">
    <source>
        <dbReference type="ARBA" id="ARBA00022448"/>
    </source>
</evidence>
<evidence type="ECO:0000313" key="11">
    <source>
        <dbReference type="Proteomes" id="UP000887222"/>
    </source>
</evidence>
<evidence type="ECO:0000256" key="7">
    <source>
        <dbReference type="ARBA" id="ARBA00023136"/>
    </source>
</evidence>
<dbReference type="InterPro" id="IPR011701">
    <property type="entry name" value="MFS"/>
</dbReference>
<keyword evidence="4" id="KW-1003">Cell membrane</keyword>
<comment type="similarity">
    <text evidence="2">Belongs to the major facilitator superfamily.</text>
</comment>
<dbReference type="PANTHER" id="PTHR43271:SF2">
    <property type="entry name" value="BLL2771 PROTEIN"/>
    <property type="match status" value="1"/>
</dbReference>
<dbReference type="PANTHER" id="PTHR43271">
    <property type="entry name" value="BLL2771 PROTEIN"/>
    <property type="match status" value="1"/>
</dbReference>
<evidence type="ECO:0000256" key="5">
    <source>
        <dbReference type="ARBA" id="ARBA00022692"/>
    </source>
</evidence>
<feature type="transmembrane region" description="Helical" evidence="8">
    <location>
        <begin position="317"/>
        <end position="335"/>
    </location>
</feature>
<feature type="transmembrane region" description="Helical" evidence="8">
    <location>
        <begin position="262"/>
        <end position="279"/>
    </location>
</feature>
<keyword evidence="6 8" id="KW-1133">Transmembrane helix</keyword>
<evidence type="ECO:0000259" key="9">
    <source>
        <dbReference type="PROSITE" id="PS50850"/>
    </source>
</evidence>
<keyword evidence="11" id="KW-1185">Reference proteome</keyword>
<evidence type="ECO:0000256" key="2">
    <source>
        <dbReference type="ARBA" id="ARBA00008335"/>
    </source>
</evidence>
<feature type="transmembrane region" description="Helical" evidence="8">
    <location>
        <begin position="64"/>
        <end position="86"/>
    </location>
</feature>
<keyword evidence="7 8" id="KW-0472">Membrane</keyword>
<proteinExistence type="inferred from homology"/>
<dbReference type="SUPFAM" id="SSF103473">
    <property type="entry name" value="MFS general substrate transporter"/>
    <property type="match status" value="1"/>
</dbReference>
<feature type="transmembrane region" description="Helical" evidence="8">
    <location>
        <begin position="152"/>
        <end position="172"/>
    </location>
</feature>
<feature type="transmembrane region" description="Helical" evidence="8">
    <location>
        <begin position="285"/>
        <end position="305"/>
    </location>
</feature>
<protein>
    <submittedName>
        <fullName evidence="10">MFS transporter</fullName>
    </submittedName>
</protein>
<name>A0ABQ4PZT2_9BURK</name>
<dbReference type="InterPro" id="IPR020846">
    <property type="entry name" value="MFS_dom"/>
</dbReference>
<gene>
    <name evidence="10" type="ORF">NCCP691_03110</name>
</gene>
<comment type="subcellular location">
    <subcellularLocation>
        <location evidence="1">Cell membrane</location>
        <topology evidence="1">Multi-pass membrane protein</topology>
    </subcellularLocation>
</comment>
<feature type="transmembrane region" description="Helical" evidence="8">
    <location>
        <begin position="92"/>
        <end position="111"/>
    </location>
</feature>
<dbReference type="PROSITE" id="PS50850">
    <property type="entry name" value="MFS"/>
    <property type="match status" value="1"/>
</dbReference>
<keyword evidence="5 8" id="KW-0812">Transmembrane</keyword>
<feature type="transmembrane region" description="Helical" evidence="8">
    <location>
        <begin position="34"/>
        <end position="52"/>
    </location>
</feature>
<dbReference type="Pfam" id="PF07690">
    <property type="entry name" value="MFS_1"/>
    <property type="match status" value="1"/>
</dbReference>
<keyword evidence="3" id="KW-0813">Transport</keyword>
<feature type="transmembrane region" description="Helical" evidence="8">
    <location>
        <begin position="120"/>
        <end position="140"/>
    </location>
</feature>
<dbReference type="EMBL" id="BPMK01000001">
    <property type="protein sequence ID" value="GIZ50297.1"/>
    <property type="molecule type" value="Genomic_DNA"/>
</dbReference>
<evidence type="ECO:0000256" key="8">
    <source>
        <dbReference type="SAM" id="Phobius"/>
    </source>
</evidence>